<comment type="subcellular location">
    <subcellularLocation>
        <location evidence="1">Cell membrane</location>
        <topology evidence="1">Peripheral membrane protein</topology>
    </subcellularLocation>
</comment>
<feature type="domain" description="Daunorubicin resistance ATP-binding protein DrrA1/2-like C-terminal" evidence="8">
    <location>
        <begin position="163"/>
        <end position="241"/>
    </location>
</feature>
<dbReference type="GO" id="GO:0005524">
    <property type="term" value="F:ATP binding"/>
    <property type="evidence" value="ECO:0007669"/>
    <property type="project" value="UniProtKB-KW"/>
</dbReference>
<evidence type="ECO:0000256" key="3">
    <source>
        <dbReference type="ARBA" id="ARBA00022448"/>
    </source>
</evidence>
<evidence type="ECO:0000313" key="9">
    <source>
        <dbReference type="EMBL" id="GAA4542156.1"/>
    </source>
</evidence>
<dbReference type="InterPro" id="IPR050763">
    <property type="entry name" value="ABC_transporter_ATP-binding"/>
</dbReference>
<dbReference type="Pfam" id="PF00005">
    <property type="entry name" value="ABC_tran"/>
    <property type="match status" value="1"/>
</dbReference>
<dbReference type="InterPro" id="IPR025302">
    <property type="entry name" value="DrrA1/2-like_C"/>
</dbReference>
<dbReference type="Gene3D" id="3.40.50.300">
    <property type="entry name" value="P-loop containing nucleotide triphosphate hydrolases"/>
    <property type="match status" value="1"/>
</dbReference>
<protein>
    <submittedName>
        <fullName evidence="9">ABC transporter ATP-binding protein</fullName>
    </submittedName>
</protein>
<keyword evidence="10" id="KW-1185">Reference proteome</keyword>
<dbReference type="SUPFAM" id="SSF52540">
    <property type="entry name" value="P-loop containing nucleoside triphosphate hydrolases"/>
    <property type="match status" value="1"/>
</dbReference>
<evidence type="ECO:0000259" key="8">
    <source>
        <dbReference type="Pfam" id="PF13732"/>
    </source>
</evidence>
<dbReference type="PANTHER" id="PTHR42711">
    <property type="entry name" value="ABC TRANSPORTER ATP-BINDING PROTEIN"/>
    <property type="match status" value="1"/>
</dbReference>
<dbReference type="InterPro" id="IPR003439">
    <property type="entry name" value="ABC_transporter-like_ATP-bd"/>
</dbReference>
<proteinExistence type="inferred from homology"/>
<evidence type="ECO:0000256" key="1">
    <source>
        <dbReference type="ARBA" id="ARBA00004202"/>
    </source>
</evidence>
<comment type="caution">
    <text evidence="9">The sequence shown here is derived from an EMBL/GenBank/DDBJ whole genome shotgun (WGS) entry which is preliminary data.</text>
</comment>
<keyword evidence="5 9" id="KW-0067">ATP-binding</keyword>
<keyword evidence="4" id="KW-0547">Nucleotide-binding</keyword>
<feature type="domain" description="ABC transporter" evidence="7">
    <location>
        <begin position="1"/>
        <end position="110"/>
    </location>
</feature>
<evidence type="ECO:0000313" key="10">
    <source>
        <dbReference type="Proteomes" id="UP001501598"/>
    </source>
</evidence>
<dbReference type="InterPro" id="IPR027417">
    <property type="entry name" value="P-loop_NTPase"/>
</dbReference>
<gene>
    <name evidence="9" type="ORF">GCM10023175_17070</name>
</gene>
<dbReference type="CDD" id="cd03230">
    <property type="entry name" value="ABC_DR_subfamily_A"/>
    <property type="match status" value="1"/>
</dbReference>
<reference evidence="10" key="1">
    <citation type="journal article" date="2019" name="Int. J. Syst. Evol. Microbiol.">
        <title>The Global Catalogue of Microorganisms (GCM) 10K type strain sequencing project: providing services to taxonomists for standard genome sequencing and annotation.</title>
        <authorList>
            <consortium name="The Broad Institute Genomics Platform"/>
            <consortium name="The Broad Institute Genome Sequencing Center for Infectious Disease"/>
            <person name="Wu L."/>
            <person name="Ma J."/>
        </authorList>
    </citation>
    <scope>NUCLEOTIDE SEQUENCE [LARGE SCALE GENOMIC DNA]</scope>
    <source>
        <strain evidence="10">JCM 17906</strain>
    </source>
</reference>
<organism evidence="9 10">
    <name type="scientific">Pseudonocardia xishanensis</name>
    <dbReference type="NCBI Taxonomy" id="630995"/>
    <lineage>
        <taxon>Bacteria</taxon>
        <taxon>Bacillati</taxon>
        <taxon>Actinomycetota</taxon>
        <taxon>Actinomycetes</taxon>
        <taxon>Pseudonocardiales</taxon>
        <taxon>Pseudonocardiaceae</taxon>
        <taxon>Pseudonocardia</taxon>
    </lineage>
</organism>
<evidence type="ECO:0000256" key="2">
    <source>
        <dbReference type="ARBA" id="ARBA00005417"/>
    </source>
</evidence>
<evidence type="ECO:0000256" key="6">
    <source>
        <dbReference type="ARBA" id="ARBA00023251"/>
    </source>
</evidence>
<evidence type="ECO:0000259" key="7">
    <source>
        <dbReference type="Pfam" id="PF00005"/>
    </source>
</evidence>
<keyword evidence="3" id="KW-0813">Transport</keyword>
<name>A0ABP8RLK2_9PSEU</name>
<keyword evidence="6" id="KW-0046">Antibiotic resistance</keyword>
<accession>A0ABP8RLK2</accession>
<dbReference type="PANTHER" id="PTHR42711:SF5">
    <property type="entry name" value="ABC TRANSPORTER ATP-BINDING PROTEIN NATA"/>
    <property type="match status" value="1"/>
</dbReference>
<evidence type="ECO:0000256" key="4">
    <source>
        <dbReference type="ARBA" id="ARBA00022741"/>
    </source>
</evidence>
<evidence type="ECO:0000256" key="5">
    <source>
        <dbReference type="ARBA" id="ARBA00022840"/>
    </source>
</evidence>
<dbReference type="Proteomes" id="UP001501598">
    <property type="component" value="Unassembled WGS sequence"/>
</dbReference>
<comment type="similarity">
    <text evidence="2">Belongs to the ABC transporter superfamily.</text>
</comment>
<sequence length="249" mass="26966">MLLGLLRPHAGTVGVLGLDPRRDAVDLHRRPAYVPGEVSLRPNLTGGEVIDLLAALRGRTDRARRHALVERFGLDPIRRGRQYSKGNRQKVALVAAPAADVELLLDEPTAGLDPLADAEFRRALAEERDRGRTVLLSSHLLPEVESLCDRVTLIRSGWTVETGTLAELRHLTRTAVTAELTGPVPALADLPGIHGLEVDGRRLRCEVEPAAMPEVVRRLGAVGVVSLASRPPSLEQVFLDHYAAAGSRS</sequence>
<dbReference type="EMBL" id="BAABGT010000025">
    <property type="protein sequence ID" value="GAA4542156.1"/>
    <property type="molecule type" value="Genomic_DNA"/>
</dbReference>
<dbReference type="Pfam" id="PF13732">
    <property type="entry name" value="DrrA1-3_C"/>
    <property type="match status" value="1"/>
</dbReference>